<dbReference type="Gene3D" id="3.10.330.10">
    <property type="match status" value="1"/>
</dbReference>
<reference evidence="7" key="2">
    <citation type="submission" date="2024-10" db="UniProtKB">
        <authorList>
            <consortium name="EnsemblProtists"/>
        </authorList>
    </citation>
    <scope>IDENTIFICATION</scope>
</reference>
<sequence length="407" mass="43464">MKLSLALPPLLLLLRDAHGAHPRLAVASAPRSEQLRLIPRPERLTELLRVPERLRGGGEEAEEAKPAHEVQSRKRLTVAETEAADPSSLMLSADALESLGLAGGEPVLLRGGKQRKTVCVAVGSEKGLSEDDVKLSAAARANLRLSAGDAVVATPMRDLPEAERVELCLISESAAGFEGGFEERFGGLTSYFKDMGRPVTEGDVIETEVDGHTLRWKVMGVEVPEGDAALSASGIVGAETEIFAENEISEEEAGEDSAIGYADIGGLDKELAQLRELIDLPLKQPEVFDHLGVRPARGVIIHGPAGSGKTMIAQAVRQEAGVWFRTVNGPEIMAKRPGEAESALREVFEQAEANAPAIIFIDELDALAPKRDKARRGPRRPSPTTLPPPLPPPCHPSSPLSPPTSLR</sequence>
<evidence type="ECO:0000259" key="6">
    <source>
        <dbReference type="SMART" id="SM01073"/>
    </source>
</evidence>
<evidence type="ECO:0000259" key="5">
    <source>
        <dbReference type="SMART" id="SM00382"/>
    </source>
</evidence>
<evidence type="ECO:0000256" key="3">
    <source>
        <dbReference type="SAM" id="MobiDB-lite"/>
    </source>
</evidence>
<dbReference type="SMART" id="SM01073">
    <property type="entry name" value="CDC48_N"/>
    <property type="match status" value="1"/>
</dbReference>
<dbReference type="InterPro" id="IPR003593">
    <property type="entry name" value="AAA+_ATPase"/>
</dbReference>
<evidence type="ECO:0008006" key="9">
    <source>
        <dbReference type="Google" id="ProtNLM"/>
    </source>
</evidence>
<dbReference type="eggNOG" id="KOG0730">
    <property type="taxonomic scope" value="Eukaryota"/>
</dbReference>
<feature type="domain" description="CDC48 N-terminal subdomain" evidence="6">
    <location>
        <begin position="75"/>
        <end position="158"/>
    </location>
</feature>
<reference evidence="8" key="1">
    <citation type="journal article" date="2013" name="Nature">
        <title>Pan genome of the phytoplankton Emiliania underpins its global distribution.</title>
        <authorList>
            <person name="Read B.A."/>
            <person name="Kegel J."/>
            <person name="Klute M.J."/>
            <person name="Kuo A."/>
            <person name="Lefebvre S.C."/>
            <person name="Maumus F."/>
            <person name="Mayer C."/>
            <person name="Miller J."/>
            <person name="Monier A."/>
            <person name="Salamov A."/>
            <person name="Young J."/>
            <person name="Aguilar M."/>
            <person name="Claverie J.M."/>
            <person name="Frickenhaus S."/>
            <person name="Gonzalez K."/>
            <person name="Herman E.K."/>
            <person name="Lin Y.C."/>
            <person name="Napier J."/>
            <person name="Ogata H."/>
            <person name="Sarno A.F."/>
            <person name="Shmutz J."/>
            <person name="Schroeder D."/>
            <person name="de Vargas C."/>
            <person name="Verret F."/>
            <person name="von Dassow P."/>
            <person name="Valentin K."/>
            <person name="Van de Peer Y."/>
            <person name="Wheeler G."/>
            <person name="Dacks J.B."/>
            <person name="Delwiche C.F."/>
            <person name="Dyhrman S.T."/>
            <person name="Glockner G."/>
            <person name="John U."/>
            <person name="Richards T."/>
            <person name="Worden A.Z."/>
            <person name="Zhang X."/>
            <person name="Grigoriev I.V."/>
            <person name="Allen A.E."/>
            <person name="Bidle K."/>
            <person name="Borodovsky M."/>
            <person name="Bowler C."/>
            <person name="Brownlee C."/>
            <person name="Cock J.M."/>
            <person name="Elias M."/>
            <person name="Gladyshev V.N."/>
            <person name="Groth M."/>
            <person name="Guda C."/>
            <person name="Hadaegh A."/>
            <person name="Iglesias-Rodriguez M.D."/>
            <person name="Jenkins J."/>
            <person name="Jones B.M."/>
            <person name="Lawson T."/>
            <person name="Leese F."/>
            <person name="Lindquist E."/>
            <person name="Lobanov A."/>
            <person name="Lomsadze A."/>
            <person name="Malik S.B."/>
            <person name="Marsh M.E."/>
            <person name="Mackinder L."/>
            <person name="Mock T."/>
            <person name="Mueller-Roeber B."/>
            <person name="Pagarete A."/>
            <person name="Parker M."/>
            <person name="Probert I."/>
            <person name="Quesneville H."/>
            <person name="Raines C."/>
            <person name="Rensing S.A."/>
            <person name="Riano-Pachon D.M."/>
            <person name="Richier S."/>
            <person name="Rokitta S."/>
            <person name="Shiraiwa Y."/>
            <person name="Soanes D.M."/>
            <person name="van der Giezen M."/>
            <person name="Wahlund T.M."/>
            <person name="Williams B."/>
            <person name="Wilson W."/>
            <person name="Wolfe G."/>
            <person name="Wurch L.L."/>
        </authorList>
    </citation>
    <scope>NUCLEOTIDE SEQUENCE</scope>
</reference>
<evidence type="ECO:0000313" key="7">
    <source>
        <dbReference type="EnsemblProtists" id="EOD13062"/>
    </source>
</evidence>
<dbReference type="GO" id="GO:0005524">
    <property type="term" value="F:ATP binding"/>
    <property type="evidence" value="ECO:0007669"/>
    <property type="project" value="UniProtKB-KW"/>
</dbReference>
<evidence type="ECO:0000256" key="4">
    <source>
        <dbReference type="SAM" id="SignalP"/>
    </source>
</evidence>
<dbReference type="FunFam" id="3.40.50.300:FF:002861">
    <property type="entry name" value="Cell division control protein 48 homolog E"/>
    <property type="match status" value="1"/>
</dbReference>
<feature type="chain" id="PRO_5044291169" description="AAA+ ATPase domain-containing protein" evidence="4">
    <location>
        <begin position="20"/>
        <end position="407"/>
    </location>
</feature>
<keyword evidence="8" id="KW-1185">Reference proteome</keyword>
<feature type="compositionally biased region" description="Basic and acidic residues" evidence="3">
    <location>
        <begin position="54"/>
        <end position="72"/>
    </location>
</feature>
<organism evidence="7 8">
    <name type="scientific">Emiliania huxleyi (strain CCMP1516)</name>
    <dbReference type="NCBI Taxonomy" id="280463"/>
    <lineage>
        <taxon>Eukaryota</taxon>
        <taxon>Haptista</taxon>
        <taxon>Haptophyta</taxon>
        <taxon>Prymnesiophyceae</taxon>
        <taxon>Isochrysidales</taxon>
        <taxon>Noelaerhabdaceae</taxon>
        <taxon>Emiliania</taxon>
    </lineage>
</organism>
<dbReference type="SUPFAM" id="SSF50692">
    <property type="entry name" value="ADC-like"/>
    <property type="match status" value="1"/>
</dbReference>
<feature type="region of interest" description="Disordered" evidence="3">
    <location>
        <begin position="369"/>
        <end position="407"/>
    </location>
</feature>
<name>A0A0D3IP77_EMIH1</name>
<dbReference type="InterPro" id="IPR029067">
    <property type="entry name" value="CDC48_domain_2-like_sf"/>
</dbReference>
<dbReference type="STRING" id="2903.R1BTM6"/>
<protein>
    <recommendedName>
        <fullName evidence="9">AAA+ ATPase domain-containing protein</fullName>
    </recommendedName>
</protein>
<feature type="signal peptide" evidence="4">
    <location>
        <begin position="1"/>
        <end position="19"/>
    </location>
</feature>
<feature type="domain" description="AAA+ ATPase" evidence="5">
    <location>
        <begin position="295"/>
        <end position="392"/>
    </location>
</feature>
<dbReference type="HOGENOM" id="CLU_676938_0_0_1"/>
<feature type="region of interest" description="Disordered" evidence="3">
    <location>
        <begin position="54"/>
        <end position="83"/>
    </location>
</feature>
<evidence type="ECO:0000313" key="8">
    <source>
        <dbReference type="Proteomes" id="UP000013827"/>
    </source>
</evidence>
<dbReference type="GO" id="GO:0016887">
    <property type="term" value="F:ATP hydrolysis activity"/>
    <property type="evidence" value="ECO:0007669"/>
    <property type="project" value="InterPro"/>
</dbReference>
<dbReference type="Pfam" id="PF00004">
    <property type="entry name" value="AAA"/>
    <property type="match status" value="1"/>
</dbReference>
<dbReference type="GO" id="GO:0005737">
    <property type="term" value="C:cytoplasm"/>
    <property type="evidence" value="ECO:0007669"/>
    <property type="project" value="UniProtKB-ARBA"/>
</dbReference>
<dbReference type="RefSeq" id="XP_005765491.1">
    <property type="nucleotide sequence ID" value="XM_005765434.1"/>
</dbReference>
<dbReference type="KEGG" id="ehx:EMIHUDRAFT_431142"/>
<proteinExistence type="predicted"/>
<dbReference type="Proteomes" id="UP000013827">
    <property type="component" value="Unassembled WGS sequence"/>
</dbReference>
<dbReference type="Gene3D" id="2.40.40.20">
    <property type="match status" value="1"/>
</dbReference>
<dbReference type="SUPFAM" id="SSF52540">
    <property type="entry name" value="P-loop containing nucleoside triphosphate hydrolases"/>
    <property type="match status" value="1"/>
</dbReference>
<feature type="compositionally biased region" description="Pro residues" evidence="3">
    <location>
        <begin position="380"/>
        <end position="407"/>
    </location>
</feature>
<dbReference type="InterPro" id="IPR050168">
    <property type="entry name" value="AAA_ATPase_domain"/>
</dbReference>
<evidence type="ECO:0000256" key="2">
    <source>
        <dbReference type="ARBA" id="ARBA00022840"/>
    </source>
</evidence>
<keyword evidence="1" id="KW-0547">Nucleotide-binding</keyword>
<dbReference type="PANTHER" id="PTHR23077:SF171">
    <property type="entry name" value="NUCLEAR VALOSIN-CONTAINING PROTEIN-LIKE"/>
    <property type="match status" value="1"/>
</dbReference>
<dbReference type="SUPFAM" id="SSF54585">
    <property type="entry name" value="Cdc48 domain 2-like"/>
    <property type="match status" value="1"/>
</dbReference>
<keyword evidence="4" id="KW-0732">Signal</keyword>
<dbReference type="InterPro" id="IPR003338">
    <property type="entry name" value="CDC4_N-term_subdom"/>
</dbReference>
<accession>A0A0D3IP77</accession>
<dbReference type="EnsemblProtists" id="EOD13062">
    <property type="protein sequence ID" value="EOD13062"/>
    <property type="gene ID" value="EMIHUDRAFT_431142"/>
</dbReference>
<dbReference type="InterPro" id="IPR027417">
    <property type="entry name" value="P-loop_NTPase"/>
</dbReference>
<dbReference type="Gene3D" id="3.40.50.300">
    <property type="entry name" value="P-loop containing nucleotide triphosphate hydrolases"/>
    <property type="match status" value="1"/>
</dbReference>
<evidence type="ECO:0000256" key="1">
    <source>
        <dbReference type="ARBA" id="ARBA00022741"/>
    </source>
</evidence>
<dbReference type="InterPro" id="IPR009010">
    <property type="entry name" value="Asp_de-COase-like_dom_sf"/>
</dbReference>
<dbReference type="PaxDb" id="2903-EOD13062"/>
<keyword evidence="2" id="KW-0067">ATP-binding</keyword>
<dbReference type="PANTHER" id="PTHR23077">
    <property type="entry name" value="AAA-FAMILY ATPASE"/>
    <property type="match status" value="1"/>
</dbReference>
<dbReference type="AlphaFoldDB" id="A0A0D3IP77"/>
<dbReference type="SMART" id="SM00382">
    <property type="entry name" value="AAA"/>
    <property type="match status" value="1"/>
</dbReference>
<dbReference type="GeneID" id="17259216"/>
<dbReference type="InterPro" id="IPR003959">
    <property type="entry name" value="ATPase_AAA_core"/>
</dbReference>